<evidence type="ECO:0000259" key="7">
    <source>
        <dbReference type="Pfam" id="PF19269"/>
    </source>
</evidence>
<feature type="domain" description="Aminoacyl-tRNA synthetase class I anticodon-binding" evidence="7">
    <location>
        <begin position="38"/>
        <end position="104"/>
    </location>
</feature>
<dbReference type="GO" id="GO:0004818">
    <property type="term" value="F:glutamate-tRNA ligase activity"/>
    <property type="evidence" value="ECO:0007669"/>
    <property type="project" value="UniProtKB-EC"/>
</dbReference>
<evidence type="ECO:0000313" key="9">
    <source>
        <dbReference type="Proteomes" id="UP000004622"/>
    </source>
</evidence>
<accession>I5C657</accession>
<evidence type="ECO:0000313" key="8">
    <source>
        <dbReference type="EMBL" id="EIM77309.1"/>
    </source>
</evidence>
<evidence type="ECO:0000256" key="5">
    <source>
        <dbReference type="ARBA" id="ARBA00022917"/>
    </source>
</evidence>
<keyword evidence="5" id="KW-0648">Protein biosynthesis</keyword>
<dbReference type="InterPro" id="IPR020751">
    <property type="entry name" value="aa-tRNA-synth_I_codon-bd_sub2"/>
</dbReference>
<protein>
    <submittedName>
        <fullName evidence="8">Glutamyl-tRNA ligase</fullName>
        <ecNumber evidence="8">6.1.1.17</ecNumber>
    </submittedName>
</protein>
<comment type="caution">
    <text evidence="8">The sequence shown here is derived from an EMBL/GenBank/DDBJ whole genome shotgun (WGS) entry which is preliminary data.</text>
</comment>
<dbReference type="Proteomes" id="UP000004622">
    <property type="component" value="Unassembled WGS sequence"/>
</dbReference>
<name>I5C657_9HYPH</name>
<dbReference type="Gene3D" id="1.10.10.350">
    <property type="match status" value="1"/>
</dbReference>
<keyword evidence="2 8" id="KW-0436">Ligase</keyword>
<keyword evidence="3" id="KW-0547">Nucleotide-binding</keyword>
<dbReference type="AlphaFoldDB" id="I5C657"/>
<dbReference type="InterPro" id="IPR008925">
    <property type="entry name" value="aa_tRNA-synth_I_cd-bd_sf"/>
</dbReference>
<dbReference type="GO" id="GO:0000049">
    <property type="term" value="F:tRNA binding"/>
    <property type="evidence" value="ECO:0007669"/>
    <property type="project" value="InterPro"/>
</dbReference>
<dbReference type="GO" id="GO:0005524">
    <property type="term" value="F:ATP binding"/>
    <property type="evidence" value="ECO:0007669"/>
    <property type="project" value="UniProtKB-KW"/>
</dbReference>
<dbReference type="SUPFAM" id="SSF48163">
    <property type="entry name" value="An anticodon-binding domain of class I aminoacyl-tRNA synthetases"/>
    <property type="match status" value="1"/>
</dbReference>
<keyword evidence="4" id="KW-0067">ATP-binding</keyword>
<gene>
    <name evidence="8" type="ORF">A33O_02433</name>
</gene>
<evidence type="ECO:0000256" key="6">
    <source>
        <dbReference type="ARBA" id="ARBA00023146"/>
    </source>
</evidence>
<evidence type="ECO:0000256" key="1">
    <source>
        <dbReference type="ARBA" id="ARBA00022490"/>
    </source>
</evidence>
<evidence type="ECO:0000256" key="3">
    <source>
        <dbReference type="ARBA" id="ARBA00022741"/>
    </source>
</evidence>
<evidence type="ECO:0000256" key="4">
    <source>
        <dbReference type="ARBA" id="ARBA00022840"/>
    </source>
</evidence>
<reference evidence="8 9" key="1">
    <citation type="journal article" date="2012" name="J. Bacteriol.">
        <title>Genome Sequence of Nitratireductor aquibiodomus Strain RA22.</title>
        <authorList>
            <person name="Singh A."/>
            <person name="Jangir P.K."/>
            <person name="Kumari C."/>
            <person name="Sharma R."/>
        </authorList>
    </citation>
    <scope>NUCLEOTIDE SEQUENCE [LARGE SCALE GENOMIC DNA]</scope>
    <source>
        <strain evidence="8 9">RA22</strain>
    </source>
</reference>
<evidence type="ECO:0000256" key="2">
    <source>
        <dbReference type="ARBA" id="ARBA00022598"/>
    </source>
</evidence>
<sequence length="105" mass="11601">MRGNLEAVAEAADWWSIVRAKPAQDAVLSEEDRIFVHEAGKLLPQEPWDAETWRVWTAAVKAGTGRKGRGLFMPLRIALTGREQGPELAGLLPLLGREETLARLS</sequence>
<keyword evidence="6" id="KW-0030">Aminoacyl-tRNA synthetase</keyword>
<keyword evidence="1" id="KW-0963">Cytoplasm</keyword>
<organism evidence="8 9">
    <name type="scientific">Nitratireductor aquibiodomus RA22</name>
    <dbReference type="NCBI Taxonomy" id="1189611"/>
    <lineage>
        <taxon>Bacteria</taxon>
        <taxon>Pseudomonadati</taxon>
        <taxon>Pseudomonadota</taxon>
        <taxon>Alphaproteobacteria</taxon>
        <taxon>Hyphomicrobiales</taxon>
        <taxon>Phyllobacteriaceae</taxon>
        <taxon>Nitratireductor</taxon>
    </lineage>
</organism>
<dbReference type="Pfam" id="PF19269">
    <property type="entry name" value="Anticodon_2"/>
    <property type="match status" value="1"/>
</dbReference>
<dbReference type="EC" id="6.1.1.17" evidence="8"/>
<dbReference type="GO" id="GO:0006412">
    <property type="term" value="P:translation"/>
    <property type="evidence" value="ECO:0007669"/>
    <property type="project" value="UniProtKB-KW"/>
</dbReference>
<dbReference type="InterPro" id="IPR045462">
    <property type="entry name" value="aa-tRNA-synth_I_cd-bd"/>
</dbReference>
<dbReference type="EMBL" id="AJXZ01000005">
    <property type="protein sequence ID" value="EIM77309.1"/>
    <property type="molecule type" value="Genomic_DNA"/>
</dbReference>
<proteinExistence type="predicted"/>